<evidence type="ECO:0000259" key="12">
    <source>
        <dbReference type="Pfam" id="PF01769"/>
    </source>
</evidence>
<feature type="transmembrane region" description="Helical" evidence="11">
    <location>
        <begin position="333"/>
        <end position="359"/>
    </location>
</feature>
<dbReference type="GO" id="GO:0046872">
    <property type="term" value="F:metal ion binding"/>
    <property type="evidence" value="ECO:0007669"/>
    <property type="project" value="UniProtKB-KW"/>
</dbReference>
<dbReference type="Gene3D" id="1.10.357.20">
    <property type="entry name" value="SLC41 divalent cation transporters, integral membrane domain"/>
    <property type="match status" value="2"/>
</dbReference>
<comment type="cofactor">
    <cofactor evidence="1">
        <name>a divalent metal cation</name>
        <dbReference type="ChEBI" id="CHEBI:60240"/>
    </cofactor>
</comment>
<keyword evidence="7" id="KW-0460">Magnesium</keyword>
<feature type="transmembrane region" description="Helical" evidence="11">
    <location>
        <begin position="595"/>
        <end position="623"/>
    </location>
</feature>
<feature type="transmembrane region" description="Helical" evidence="11">
    <location>
        <begin position="643"/>
        <end position="660"/>
    </location>
</feature>
<dbReference type="PANTHER" id="PTHR16228">
    <property type="entry name" value="DIVALENT CATION TRANSPORTER SOLUTE CARRIER FAMILY 41"/>
    <property type="match status" value="1"/>
</dbReference>
<dbReference type="PANTHER" id="PTHR16228:SF7">
    <property type="entry name" value="SLC41A_MGTE INTEGRAL MEMBRANE DOMAIN-CONTAINING PROTEIN"/>
    <property type="match status" value="1"/>
</dbReference>
<dbReference type="Pfam" id="PF13359">
    <property type="entry name" value="DDE_Tnp_4"/>
    <property type="match status" value="1"/>
</dbReference>
<sequence length="668" mass="73787">MARKRYIATGNTFTDLHYSYRLGISTIASIARQVCRMIWDVLKTECMPEPSLEIWQEIRDGLEVCANFLNCIDALDGKHIRITKPTKSGSLFLNYKHYFSIVLLAICDSNYCFSFIDVGAFGKNLPESRPLPKTSQPILSHVIVAEKAFGISQHVLRHYARKNLNYKKKVFNYQLTRARRLHFGNRTAVSTVNMTKQFTTLNLPMSMDGGVMPCEGNVEVTFLDDPENGRLPDVVAETKINTSSNMEYSETYVSIAVQVFIPFLIAGFGMVGAGLVLDLVQHWIVFEVITEIVILVPALLGLKGNLEMTLASRLSTQANLGHMDTPKQQWSMIVGNLTLIQCQAIVVGFLGSVVAIVMGGIKSYSVELDHAFLLCASSLVTSSLASFVLGLITAAVIVFSRHCKINPDNVATPIAASLGDITSLALLSWISTVLYDAIGEEDWLAPLIIAGYILITPLWVWIAKKNEHTREVLHSGWTPVMAAMLISSVGGLILDFMVSRFEGIAVFQPVINGVGGNLVAVQASRISTALHREEELGKLANEDTVIFITPKAGFFGKGVHARTARVLMLMVIPGHLIFIYTINYMKAGHISLTPLFVFVYLCASTLQVATLLYIAYIMIHWMWKRNVDPDNSAIPYLTSLGDLLGISLLAIGFHFLYLVGDRDAQLDI</sequence>
<dbReference type="Pfam" id="PF01769">
    <property type="entry name" value="MgtE"/>
    <property type="match status" value="2"/>
</dbReference>
<feature type="domain" description="DDE Tnp4" evidence="13">
    <location>
        <begin position="75"/>
        <end position="180"/>
    </location>
</feature>
<keyword evidence="5 11" id="KW-0812">Transmembrane</keyword>
<comment type="similarity">
    <text evidence="3">Belongs to the SLC41A transporter family.</text>
</comment>
<dbReference type="GO" id="GO:0005886">
    <property type="term" value="C:plasma membrane"/>
    <property type="evidence" value="ECO:0007669"/>
    <property type="project" value="TreeGrafter"/>
</dbReference>
<keyword evidence="9" id="KW-0406">Ion transport</keyword>
<keyword evidence="6" id="KW-0479">Metal-binding</keyword>
<evidence type="ECO:0000256" key="7">
    <source>
        <dbReference type="ARBA" id="ARBA00022842"/>
    </source>
</evidence>
<evidence type="ECO:0000256" key="8">
    <source>
        <dbReference type="ARBA" id="ARBA00022989"/>
    </source>
</evidence>
<reference evidence="14" key="1">
    <citation type="submission" date="2020-11" db="EMBL/GenBank/DDBJ databases">
        <authorList>
            <person name="Tran Van P."/>
        </authorList>
    </citation>
    <scope>NUCLEOTIDE SEQUENCE</scope>
</reference>
<evidence type="ECO:0000256" key="10">
    <source>
        <dbReference type="ARBA" id="ARBA00023136"/>
    </source>
</evidence>
<dbReference type="GO" id="GO:0008324">
    <property type="term" value="F:monoatomic cation transmembrane transporter activity"/>
    <property type="evidence" value="ECO:0007669"/>
    <property type="project" value="InterPro"/>
</dbReference>
<evidence type="ECO:0008006" key="15">
    <source>
        <dbReference type="Google" id="ProtNLM"/>
    </source>
</evidence>
<evidence type="ECO:0000256" key="3">
    <source>
        <dbReference type="ARBA" id="ARBA00009749"/>
    </source>
</evidence>
<dbReference type="AlphaFoldDB" id="A0A7R9FZ21"/>
<name>A0A7R9FZ21_TIMSH</name>
<protein>
    <recommendedName>
        <fullName evidence="15">Solute carrier family 41 member 1</fullName>
    </recommendedName>
</protein>
<feature type="transmembrane region" description="Helical" evidence="11">
    <location>
        <begin position="475"/>
        <end position="494"/>
    </location>
</feature>
<evidence type="ECO:0000259" key="13">
    <source>
        <dbReference type="Pfam" id="PF13359"/>
    </source>
</evidence>
<feature type="transmembrane region" description="Helical" evidence="11">
    <location>
        <begin position="564"/>
        <end position="583"/>
    </location>
</feature>
<dbReference type="InterPro" id="IPR045349">
    <property type="entry name" value="SLC41A1-3"/>
</dbReference>
<evidence type="ECO:0000256" key="9">
    <source>
        <dbReference type="ARBA" id="ARBA00023065"/>
    </source>
</evidence>
<keyword evidence="10 11" id="KW-0472">Membrane</keyword>
<keyword evidence="8 11" id="KW-1133">Transmembrane helix</keyword>
<feature type="domain" description="SLC41A/MgtE integral membrane" evidence="12">
    <location>
        <begin position="296"/>
        <end position="429"/>
    </location>
</feature>
<dbReference type="SUPFAM" id="SSF161093">
    <property type="entry name" value="MgtE membrane domain-like"/>
    <property type="match status" value="2"/>
</dbReference>
<dbReference type="FunFam" id="1.10.357.20:FF:000001">
    <property type="entry name" value="Solute carrier family 41 member 2"/>
    <property type="match status" value="1"/>
</dbReference>
<feature type="domain" description="SLC41A/MgtE integral membrane" evidence="12">
    <location>
        <begin position="508"/>
        <end position="650"/>
    </location>
</feature>
<feature type="transmembrane region" description="Helical" evidence="11">
    <location>
        <begin position="443"/>
        <end position="463"/>
    </location>
</feature>
<feature type="transmembrane region" description="Helical" evidence="11">
    <location>
        <begin position="371"/>
        <end position="398"/>
    </location>
</feature>
<dbReference type="InterPro" id="IPR006667">
    <property type="entry name" value="SLC41_membr_dom"/>
</dbReference>
<evidence type="ECO:0000256" key="1">
    <source>
        <dbReference type="ARBA" id="ARBA00001968"/>
    </source>
</evidence>
<dbReference type="EMBL" id="OC001799">
    <property type="protein sequence ID" value="CAD7260692.1"/>
    <property type="molecule type" value="Genomic_DNA"/>
</dbReference>
<gene>
    <name evidence="14" type="ORF">TSIB3V08_LOCUS4857</name>
</gene>
<proteinExistence type="inferred from homology"/>
<organism evidence="14">
    <name type="scientific">Timema shepardi</name>
    <name type="common">Walking stick</name>
    <dbReference type="NCBI Taxonomy" id="629360"/>
    <lineage>
        <taxon>Eukaryota</taxon>
        <taxon>Metazoa</taxon>
        <taxon>Ecdysozoa</taxon>
        <taxon>Arthropoda</taxon>
        <taxon>Hexapoda</taxon>
        <taxon>Insecta</taxon>
        <taxon>Pterygota</taxon>
        <taxon>Neoptera</taxon>
        <taxon>Polyneoptera</taxon>
        <taxon>Phasmatodea</taxon>
        <taxon>Timematodea</taxon>
        <taxon>Timematoidea</taxon>
        <taxon>Timematidae</taxon>
        <taxon>Timema</taxon>
    </lineage>
</organism>
<feature type="transmembrane region" description="Helical" evidence="11">
    <location>
        <begin position="410"/>
        <end position="431"/>
    </location>
</feature>
<evidence type="ECO:0000256" key="11">
    <source>
        <dbReference type="SAM" id="Phobius"/>
    </source>
</evidence>
<dbReference type="InterPro" id="IPR027806">
    <property type="entry name" value="HARBI1_dom"/>
</dbReference>
<evidence type="ECO:0000256" key="4">
    <source>
        <dbReference type="ARBA" id="ARBA00022448"/>
    </source>
</evidence>
<dbReference type="FunFam" id="1.10.357.20:FF:000002">
    <property type="entry name" value="Solute carrier family 41, member 2"/>
    <property type="match status" value="1"/>
</dbReference>
<accession>A0A7R9FZ21</accession>
<keyword evidence="4" id="KW-0813">Transport</keyword>
<feature type="transmembrane region" description="Helical" evidence="11">
    <location>
        <begin position="283"/>
        <end position="302"/>
    </location>
</feature>
<feature type="transmembrane region" description="Helical" evidence="11">
    <location>
        <begin position="252"/>
        <end position="277"/>
    </location>
</feature>
<evidence type="ECO:0000256" key="5">
    <source>
        <dbReference type="ARBA" id="ARBA00022692"/>
    </source>
</evidence>
<evidence type="ECO:0000256" key="6">
    <source>
        <dbReference type="ARBA" id="ARBA00022723"/>
    </source>
</evidence>
<evidence type="ECO:0000313" key="14">
    <source>
        <dbReference type="EMBL" id="CAD7260692.1"/>
    </source>
</evidence>
<comment type="subcellular location">
    <subcellularLocation>
        <location evidence="2">Membrane</location>
        <topology evidence="2">Multi-pass membrane protein</topology>
    </subcellularLocation>
</comment>
<dbReference type="InterPro" id="IPR036739">
    <property type="entry name" value="SLC41_membr_dom_sf"/>
</dbReference>
<evidence type="ECO:0000256" key="2">
    <source>
        <dbReference type="ARBA" id="ARBA00004141"/>
    </source>
</evidence>